<name>W4K8D8_HETIT</name>
<dbReference type="eggNOG" id="KOG2136">
    <property type="taxonomic scope" value="Eukaryota"/>
</dbReference>
<sequence length="776" mass="87007">MADTPIIFKRNKAKHVQRARDGSPEAPQQTTEINSNEPSMSVLSTKLKNKAKRGSKPKTALSFGGDREEGEEVFKVKKSNLSRKLVLGQYPASLGNLPSNLDQASISPRPGGGPIYDQAYLSELKAQTPGARASLPPAERYDVSMTDVDPLEVNDTLGISETTIPSESSILAAKAKRDRLRSVKHPDEDFISLSLTGQGGEYQGPHPESRLVREEDELGEGDDEFADFTSAQERIALGKKSKKAEASKRRDEMKELIEDAEEVDDEMEEWEQAQLRRGGMKAEDETALAPMKQVYKAAPIPPLTPIPTLDSAVARLTQAMTSLTQSHGQNTSTMTALSAERDLLNERENEMRQLITKAELKRSWFAAFRDWIETVATFLEEKFPQLERLEEEQVSLFKERYDMVSGRRHADDLDDLSSFLGSPPVDPHTEAEELDELGRVVPRSNPTAARRDRQYARATRRSRRRGSGRRFTTESEDGYSTDASLPPSDAADYQLALEKLSQKCNDVLSDVRAGDFKDPNLGLSKWFGEWREQFRDIYSGAWGGLALVGAWEFWARLELIGWIPFESTHSLDSFAWYKALYEYARPQLRNTFEGDDKAELGPDGDLVSAMISTVVIPRLSMIIQGGGMDPYSAKDVRRAVDLAEEIELSVEKNHIKFQVLLKAVCACFQRAVTEWEALTQQYLAQNNASFDPEAIPARRRVLSRQRKLLTGLLTWRKYTGERFGLGISAERLVRDCMLPLAETGWEVGGENIMRTVGSMLPKELVPSPLKTRLRLI</sequence>
<dbReference type="InterPro" id="IPR012890">
    <property type="entry name" value="GCFC2-like"/>
</dbReference>
<feature type="region of interest" description="Disordered" evidence="4">
    <location>
        <begin position="1"/>
        <end position="70"/>
    </location>
</feature>
<evidence type="ECO:0000256" key="2">
    <source>
        <dbReference type="ARBA" id="ARBA00023242"/>
    </source>
</evidence>
<organism evidence="5 6">
    <name type="scientific">Heterobasidion irregulare (strain TC 32-1)</name>
    <dbReference type="NCBI Taxonomy" id="747525"/>
    <lineage>
        <taxon>Eukaryota</taxon>
        <taxon>Fungi</taxon>
        <taxon>Dikarya</taxon>
        <taxon>Basidiomycota</taxon>
        <taxon>Agaricomycotina</taxon>
        <taxon>Agaricomycetes</taxon>
        <taxon>Russulales</taxon>
        <taxon>Bondarzewiaceae</taxon>
        <taxon>Heterobasidion</taxon>
        <taxon>Heterobasidion annosum species complex</taxon>
    </lineage>
</organism>
<evidence type="ECO:0000256" key="4">
    <source>
        <dbReference type="SAM" id="MobiDB-lite"/>
    </source>
</evidence>
<evidence type="ECO:0000256" key="1">
    <source>
        <dbReference type="ARBA" id="ARBA00004123"/>
    </source>
</evidence>
<evidence type="ECO:0000256" key="3">
    <source>
        <dbReference type="SAM" id="Coils"/>
    </source>
</evidence>
<dbReference type="STRING" id="747525.W4K8D8"/>
<proteinExistence type="predicted"/>
<keyword evidence="2" id="KW-0539">Nucleus</keyword>
<keyword evidence="3" id="KW-0175">Coiled coil</keyword>
<feature type="coiled-coil region" evidence="3">
    <location>
        <begin position="243"/>
        <end position="273"/>
    </location>
</feature>
<dbReference type="Proteomes" id="UP000030671">
    <property type="component" value="Unassembled WGS sequence"/>
</dbReference>
<dbReference type="KEGG" id="hir:HETIRDRAFT_434131"/>
<accession>W4K8D8</accession>
<feature type="compositionally biased region" description="Basic residues" evidence="4">
    <location>
        <begin position="47"/>
        <end position="56"/>
    </location>
</feature>
<dbReference type="PANTHER" id="PTHR12214">
    <property type="entry name" value="GC-RICH SEQUENCE DNA-BINDING FACTOR"/>
    <property type="match status" value="1"/>
</dbReference>
<feature type="compositionally biased region" description="Basic residues" evidence="4">
    <location>
        <begin position="458"/>
        <end position="468"/>
    </location>
</feature>
<evidence type="ECO:0000313" key="5">
    <source>
        <dbReference type="EMBL" id="ETW81615.1"/>
    </source>
</evidence>
<dbReference type="GO" id="GO:0071008">
    <property type="term" value="C:U2-type post-mRNA release spliceosomal complex"/>
    <property type="evidence" value="ECO:0007669"/>
    <property type="project" value="InterPro"/>
</dbReference>
<gene>
    <name evidence="5" type="ORF">HETIRDRAFT_434131</name>
</gene>
<keyword evidence="6" id="KW-1185">Reference proteome</keyword>
<comment type="subcellular location">
    <subcellularLocation>
        <location evidence="1">Nucleus</location>
    </subcellularLocation>
</comment>
<dbReference type="OrthoDB" id="429427at2759"/>
<dbReference type="PANTHER" id="PTHR12214:SF0">
    <property type="entry name" value="LD29489P"/>
    <property type="match status" value="1"/>
</dbReference>
<evidence type="ECO:0008006" key="7">
    <source>
        <dbReference type="Google" id="ProtNLM"/>
    </source>
</evidence>
<dbReference type="GO" id="GO:0000390">
    <property type="term" value="P:spliceosomal complex disassembly"/>
    <property type="evidence" value="ECO:0007669"/>
    <property type="project" value="InterPro"/>
</dbReference>
<protein>
    <recommendedName>
        <fullName evidence="7">GCF C-terminal domain-containing protein</fullName>
    </recommendedName>
</protein>
<dbReference type="AlphaFoldDB" id="W4K8D8"/>
<dbReference type="InParanoid" id="W4K8D8"/>
<dbReference type="GO" id="GO:0003677">
    <property type="term" value="F:DNA binding"/>
    <property type="evidence" value="ECO:0007669"/>
    <property type="project" value="InterPro"/>
</dbReference>
<dbReference type="InterPro" id="IPR028211">
    <property type="entry name" value="Ntr2"/>
</dbReference>
<feature type="region of interest" description="Disordered" evidence="4">
    <location>
        <begin position="415"/>
        <end position="487"/>
    </location>
</feature>
<evidence type="ECO:0000313" key="6">
    <source>
        <dbReference type="Proteomes" id="UP000030671"/>
    </source>
</evidence>
<feature type="compositionally biased region" description="Polar residues" evidence="4">
    <location>
        <begin position="26"/>
        <end position="46"/>
    </location>
</feature>
<dbReference type="RefSeq" id="XP_009546246.1">
    <property type="nucleotide sequence ID" value="XM_009547951.1"/>
</dbReference>
<dbReference type="HOGENOM" id="CLU_020074_0_0_1"/>
<dbReference type="EMBL" id="KI925458">
    <property type="protein sequence ID" value="ETW81615.1"/>
    <property type="molecule type" value="Genomic_DNA"/>
</dbReference>
<dbReference type="Pfam" id="PF15458">
    <property type="entry name" value="NTR2"/>
    <property type="match status" value="1"/>
</dbReference>
<dbReference type="GeneID" id="20674725"/>
<reference evidence="5 6" key="1">
    <citation type="journal article" date="2012" name="New Phytol.">
        <title>Insight into trade-off between wood decay and parasitism from the genome of a fungal forest pathogen.</title>
        <authorList>
            <person name="Olson A."/>
            <person name="Aerts A."/>
            <person name="Asiegbu F."/>
            <person name="Belbahri L."/>
            <person name="Bouzid O."/>
            <person name="Broberg A."/>
            <person name="Canback B."/>
            <person name="Coutinho P.M."/>
            <person name="Cullen D."/>
            <person name="Dalman K."/>
            <person name="Deflorio G."/>
            <person name="van Diepen L.T."/>
            <person name="Dunand C."/>
            <person name="Duplessis S."/>
            <person name="Durling M."/>
            <person name="Gonthier P."/>
            <person name="Grimwood J."/>
            <person name="Fossdal C.G."/>
            <person name="Hansson D."/>
            <person name="Henrissat B."/>
            <person name="Hietala A."/>
            <person name="Himmelstrand K."/>
            <person name="Hoffmeister D."/>
            <person name="Hogberg N."/>
            <person name="James T.Y."/>
            <person name="Karlsson M."/>
            <person name="Kohler A."/>
            <person name="Kues U."/>
            <person name="Lee Y.H."/>
            <person name="Lin Y.C."/>
            <person name="Lind M."/>
            <person name="Lindquist E."/>
            <person name="Lombard V."/>
            <person name="Lucas S."/>
            <person name="Lunden K."/>
            <person name="Morin E."/>
            <person name="Murat C."/>
            <person name="Park J."/>
            <person name="Raffaello T."/>
            <person name="Rouze P."/>
            <person name="Salamov A."/>
            <person name="Schmutz J."/>
            <person name="Solheim H."/>
            <person name="Stahlberg J."/>
            <person name="Velez H."/>
            <person name="de Vries R.P."/>
            <person name="Wiebenga A."/>
            <person name="Woodward S."/>
            <person name="Yakovlev I."/>
            <person name="Garbelotto M."/>
            <person name="Martin F."/>
            <person name="Grigoriev I.V."/>
            <person name="Stenlid J."/>
        </authorList>
    </citation>
    <scope>NUCLEOTIDE SEQUENCE [LARGE SCALE GENOMIC DNA]</scope>
    <source>
        <strain evidence="5 6">TC 32-1</strain>
    </source>
</reference>